<name>A0AAN3AG63_BACO1</name>
<proteinExistence type="predicted"/>
<dbReference type="EMBL" id="AAXF02000004">
    <property type="protein sequence ID" value="EDO14280.1"/>
    <property type="molecule type" value="Genomic_DNA"/>
</dbReference>
<dbReference type="Proteomes" id="UP000005475">
    <property type="component" value="Unassembled WGS sequence"/>
</dbReference>
<dbReference type="AlphaFoldDB" id="A0AAN3AG63"/>
<protein>
    <submittedName>
        <fullName evidence="1">Uncharacterized protein</fullName>
    </submittedName>
</protein>
<comment type="caution">
    <text evidence="1">The sequence shown here is derived from an EMBL/GenBank/DDBJ whole genome shotgun (WGS) entry which is preliminary data.</text>
</comment>
<reference evidence="1 2" key="1">
    <citation type="submission" date="2007-03" db="EMBL/GenBank/DDBJ databases">
        <authorList>
            <person name="Fulton L."/>
            <person name="Clifton S."/>
            <person name="Fulton B."/>
            <person name="Xu J."/>
            <person name="Minx P."/>
            <person name="Pepin K.H."/>
            <person name="Johnson M."/>
            <person name="Thiruvilangam P."/>
            <person name="Bhonagiri V."/>
            <person name="Nash W.E."/>
            <person name="Mardis E.R."/>
            <person name="Wilson R.K."/>
        </authorList>
    </citation>
    <scope>NUCLEOTIDE SEQUENCE [LARGE SCALE GENOMIC DNA]</scope>
    <source>
        <strain evidence="2">ATCC 8483 / DSM 1896 / JCM 5824 / BCRC 10623 / CCUG 4943 / NCTC 11153</strain>
    </source>
</reference>
<accession>A0AAN3AG63</accession>
<sequence length="89" mass="10563">KLFLFNNPGFIETWQKSLLVAVLPMKNTFKQVFQVILRVYPFNLQPFYQREGECRVFLPHPHCQTFIQFLSSSFTGFILLLTEVVRDFC</sequence>
<reference evidence="2" key="2">
    <citation type="submission" date="2007-04" db="EMBL/GenBank/DDBJ databases">
        <title>Draft genome sequence of Bacteroides ovatus (ATCC 8483).</title>
        <authorList>
            <person name="Sudarsanam P."/>
            <person name="Ley R."/>
            <person name="Guruge J."/>
            <person name="Turnbaugh P.J."/>
            <person name="Mahowald M."/>
            <person name="Liep D."/>
            <person name="Gordon J."/>
        </authorList>
    </citation>
    <scope>NUCLEOTIDE SEQUENCE [LARGE SCALE GENOMIC DNA]</scope>
    <source>
        <strain evidence="2">ATCC 8483 / DSM 1896 / JCM 5824 / BCRC 10623 / CCUG 4943 / NCTC 11153</strain>
    </source>
</reference>
<feature type="non-terminal residue" evidence="1">
    <location>
        <position position="1"/>
    </location>
</feature>
<evidence type="ECO:0000313" key="1">
    <source>
        <dbReference type="EMBL" id="EDO14280.1"/>
    </source>
</evidence>
<gene>
    <name evidence="1" type="ORF">BACOVA_00008</name>
</gene>
<organism evidence="1 2">
    <name type="scientific">Bacteroides ovatus (strain ATCC 8483 / DSM 1896 / JCM 5824 / BCRC 10623 / CCUG 4943 / NCTC 11153)</name>
    <dbReference type="NCBI Taxonomy" id="411476"/>
    <lineage>
        <taxon>Bacteria</taxon>
        <taxon>Pseudomonadati</taxon>
        <taxon>Bacteroidota</taxon>
        <taxon>Bacteroidia</taxon>
        <taxon>Bacteroidales</taxon>
        <taxon>Bacteroidaceae</taxon>
        <taxon>Bacteroides</taxon>
    </lineage>
</organism>
<evidence type="ECO:0000313" key="2">
    <source>
        <dbReference type="Proteomes" id="UP000005475"/>
    </source>
</evidence>